<evidence type="ECO:0000256" key="1">
    <source>
        <dbReference type="ARBA" id="ARBA00001946"/>
    </source>
</evidence>
<evidence type="ECO:0000256" key="6">
    <source>
        <dbReference type="ARBA" id="ARBA00022741"/>
    </source>
</evidence>
<dbReference type="PANTHER" id="PTHR11088">
    <property type="entry name" value="TRNA DIMETHYLALLYLTRANSFERASE"/>
    <property type="match status" value="1"/>
</dbReference>
<evidence type="ECO:0000256" key="4">
    <source>
        <dbReference type="ARBA" id="ARBA00022679"/>
    </source>
</evidence>
<feature type="site" description="Interaction with substrate tRNA" evidence="10">
    <location>
        <position position="135"/>
    </location>
</feature>
<proteinExistence type="inferred from homology"/>
<dbReference type="AlphaFoldDB" id="A0A7W3PP05"/>
<keyword evidence="4 10" id="KW-0808">Transferase</keyword>
<reference evidence="14 15" key="1">
    <citation type="submission" date="2020-07" db="EMBL/GenBank/DDBJ databases">
        <title>Sequencing the genomes of 1000 actinobacteria strains.</title>
        <authorList>
            <person name="Klenk H.-P."/>
        </authorList>
    </citation>
    <scope>NUCLEOTIDE SEQUENCE [LARGE SCALE GENOMIC DNA]</scope>
    <source>
        <strain evidence="14 15">DSM 23737</strain>
    </source>
</reference>
<dbReference type="NCBIfam" id="TIGR00174">
    <property type="entry name" value="miaA"/>
    <property type="match status" value="1"/>
</dbReference>
<dbReference type="PANTHER" id="PTHR11088:SF60">
    <property type="entry name" value="TRNA DIMETHYLALLYLTRANSFERASE"/>
    <property type="match status" value="1"/>
</dbReference>
<evidence type="ECO:0000256" key="10">
    <source>
        <dbReference type="HAMAP-Rule" id="MF_00185"/>
    </source>
</evidence>
<dbReference type="InterPro" id="IPR018022">
    <property type="entry name" value="IPT"/>
</dbReference>
<dbReference type="InterPro" id="IPR039657">
    <property type="entry name" value="Dimethylallyltransferase"/>
</dbReference>
<comment type="subunit">
    <text evidence="10">Monomer.</text>
</comment>
<dbReference type="RefSeq" id="WP_182484117.1">
    <property type="nucleotide sequence ID" value="NZ_JACGWU010000001.1"/>
</dbReference>
<dbReference type="SUPFAM" id="SSF52540">
    <property type="entry name" value="P-loop containing nucleoside triphosphate hydrolases"/>
    <property type="match status" value="1"/>
</dbReference>
<keyword evidence="8 10" id="KW-0460">Magnesium</keyword>
<keyword evidence="7 10" id="KW-0067">ATP-binding</keyword>
<evidence type="ECO:0000256" key="2">
    <source>
        <dbReference type="ARBA" id="ARBA00003213"/>
    </source>
</evidence>
<comment type="similarity">
    <text evidence="3 10 13">Belongs to the IPP transferase family.</text>
</comment>
<feature type="site" description="Interaction with substrate tRNA" evidence="10">
    <location>
        <position position="114"/>
    </location>
</feature>
<dbReference type="GO" id="GO:0052381">
    <property type="term" value="F:tRNA dimethylallyltransferase activity"/>
    <property type="evidence" value="ECO:0007669"/>
    <property type="project" value="UniProtKB-UniRule"/>
</dbReference>
<name>A0A7W3PP05_9MICO</name>
<comment type="catalytic activity">
    <reaction evidence="9 10 11">
        <text>adenosine(37) in tRNA + dimethylallyl diphosphate = N(6)-dimethylallyladenosine(37) in tRNA + diphosphate</text>
        <dbReference type="Rhea" id="RHEA:26482"/>
        <dbReference type="Rhea" id="RHEA-COMP:10162"/>
        <dbReference type="Rhea" id="RHEA-COMP:10375"/>
        <dbReference type="ChEBI" id="CHEBI:33019"/>
        <dbReference type="ChEBI" id="CHEBI:57623"/>
        <dbReference type="ChEBI" id="CHEBI:74411"/>
        <dbReference type="ChEBI" id="CHEBI:74415"/>
        <dbReference type="EC" id="2.5.1.75"/>
    </reaction>
</comment>
<dbReference type="Gene3D" id="1.10.20.140">
    <property type="match status" value="1"/>
</dbReference>
<dbReference type="Pfam" id="PF01715">
    <property type="entry name" value="IPPT"/>
    <property type="match status" value="1"/>
</dbReference>
<evidence type="ECO:0000256" key="3">
    <source>
        <dbReference type="ARBA" id="ARBA00005842"/>
    </source>
</evidence>
<evidence type="ECO:0000313" key="14">
    <source>
        <dbReference type="EMBL" id="MBA8828738.1"/>
    </source>
</evidence>
<comment type="caution">
    <text evidence="14">The sequence shown here is derived from an EMBL/GenBank/DDBJ whole genome shotgun (WGS) entry which is preliminary data.</text>
</comment>
<dbReference type="InterPro" id="IPR027417">
    <property type="entry name" value="P-loop_NTPase"/>
</dbReference>
<evidence type="ECO:0000256" key="7">
    <source>
        <dbReference type="ARBA" id="ARBA00022840"/>
    </source>
</evidence>
<evidence type="ECO:0000256" key="13">
    <source>
        <dbReference type="RuleBase" id="RU003785"/>
    </source>
</evidence>
<dbReference type="EC" id="2.5.1.75" evidence="10"/>
<evidence type="ECO:0000256" key="5">
    <source>
        <dbReference type="ARBA" id="ARBA00022694"/>
    </source>
</evidence>
<dbReference type="GO" id="GO:0006400">
    <property type="term" value="P:tRNA modification"/>
    <property type="evidence" value="ECO:0007669"/>
    <property type="project" value="TreeGrafter"/>
</dbReference>
<dbReference type="FunFam" id="1.10.20.140:FF:000001">
    <property type="entry name" value="tRNA dimethylallyltransferase"/>
    <property type="match status" value="1"/>
</dbReference>
<evidence type="ECO:0000256" key="8">
    <source>
        <dbReference type="ARBA" id="ARBA00022842"/>
    </source>
</evidence>
<comment type="caution">
    <text evidence="10">Lacks conserved residue(s) required for the propagation of feature annotation.</text>
</comment>
<dbReference type="HAMAP" id="MF_00185">
    <property type="entry name" value="IPP_trans"/>
    <property type="match status" value="1"/>
</dbReference>
<dbReference type="GO" id="GO:0005524">
    <property type="term" value="F:ATP binding"/>
    <property type="evidence" value="ECO:0007669"/>
    <property type="project" value="UniProtKB-UniRule"/>
</dbReference>
<dbReference type="EMBL" id="JACGWU010000001">
    <property type="protein sequence ID" value="MBA8828738.1"/>
    <property type="molecule type" value="Genomic_DNA"/>
</dbReference>
<comment type="function">
    <text evidence="2 10 12">Catalyzes the transfer of a dimethylallyl group onto the adenine at position 37 in tRNAs that read codons beginning with uridine, leading to the formation of N6-(dimethylallyl)adenosine (i(6)A).</text>
</comment>
<accession>A0A7W3PP05</accession>
<feature type="binding site" evidence="10">
    <location>
        <begin position="18"/>
        <end position="25"/>
    </location>
    <ligand>
        <name>ATP</name>
        <dbReference type="ChEBI" id="CHEBI:30616"/>
    </ligand>
</feature>
<gene>
    <name evidence="10" type="primary">miaA</name>
    <name evidence="14" type="ORF">FB555_000809</name>
</gene>
<organism evidence="14 15">
    <name type="scientific">Alpinimonas psychrophila</name>
    <dbReference type="NCBI Taxonomy" id="748908"/>
    <lineage>
        <taxon>Bacteria</taxon>
        <taxon>Bacillati</taxon>
        <taxon>Actinomycetota</taxon>
        <taxon>Actinomycetes</taxon>
        <taxon>Micrococcales</taxon>
        <taxon>Microbacteriaceae</taxon>
        <taxon>Alpinimonas</taxon>
    </lineage>
</organism>
<evidence type="ECO:0000256" key="9">
    <source>
        <dbReference type="ARBA" id="ARBA00049563"/>
    </source>
</evidence>
<sequence length="335" mass="35841">MVSTHDECLAVTIIAIVGATGTGKSELSLAVARSIRESGGAAEIVNADAMQLYRGMNIGTAKLTLAEREGVPHHLLDVLEVREEAAVAQYQRLARDTIDAIIGRGAVPILVGGSGLYVSSVLFDFDFPGHDDAVRARLEAELAELGPGILYRRLKELAPAAAERIDEKNPRRIVRALEVLEVTGDTAALGTLPAKPVYWRPAVIFGLAAERAALVERLDSRVKKMWAAGLVAEADALREHGLEDGVTARRAIGYAQALVQLQGTKTQAQAIEETQALTRRYARRQVGWFKRYADLVWLTAGDAANAAIIVQAYAAAKAQETNGSATMELASGAHA</sequence>
<dbReference type="Gene3D" id="3.40.50.300">
    <property type="entry name" value="P-loop containing nucleotide triphosphate hydrolases"/>
    <property type="match status" value="1"/>
</dbReference>
<evidence type="ECO:0000313" key="15">
    <source>
        <dbReference type="Proteomes" id="UP000524237"/>
    </source>
</evidence>
<keyword evidence="15" id="KW-1185">Reference proteome</keyword>
<evidence type="ECO:0000256" key="11">
    <source>
        <dbReference type="RuleBase" id="RU003783"/>
    </source>
</evidence>
<keyword evidence="5 10" id="KW-0819">tRNA processing</keyword>
<dbReference type="Proteomes" id="UP000524237">
    <property type="component" value="Unassembled WGS sequence"/>
</dbReference>
<keyword evidence="6 10" id="KW-0547">Nucleotide-binding</keyword>
<feature type="binding site" evidence="10">
    <location>
        <begin position="20"/>
        <end position="25"/>
    </location>
    <ligand>
        <name>substrate</name>
    </ligand>
</feature>
<evidence type="ECO:0000256" key="12">
    <source>
        <dbReference type="RuleBase" id="RU003784"/>
    </source>
</evidence>
<comment type="cofactor">
    <cofactor evidence="1 10">
        <name>Mg(2+)</name>
        <dbReference type="ChEBI" id="CHEBI:18420"/>
    </cofactor>
</comment>
<protein>
    <recommendedName>
        <fullName evidence="10">tRNA dimethylallyltransferase</fullName>
        <ecNumber evidence="10">2.5.1.75</ecNumber>
    </recommendedName>
    <alternativeName>
        <fullName evidence="10">Dimethylallyl diphosphate:tRNA dimethylallyltransferase</fullName>
        <shortName evidence="10">DMAPP:tRNA dimethylallyltransferase</shortName>
        <shortName evidence="10">DMATase</shortName>
    </alternativeName>
    <alternativeName>
        <fullName evidence="10">Isopentenyl-diphosphate:tRNA isopentenyltransferase</fullName>
        <shortName evidence="10">IPP transferase</shortName>
        <shortName evidence="10">IPPT</shortName>
        <shortName evidence="10">IPTase</shortName>
    </alternativeName>
</protein>